<feature type="signal peptide" evidence="15">
    <location>
        <begin position="1"/>
        <end position="24"/>
    </location>
</feature>
<keyword evidence="8 14" id="KW-0472">Membrane</keyword>
<dbReference type="PROSITE" id="PS50262">
    <property type="entry name" value="G_PROTEIN_RECEP_F1_2"/>
    <property type="match status" value="1"/>
</dbReference>
<dbReference type="InterPro" id="IPR023415">
    <property type="entry name" value="LDLR_class-A_CS"/>
</dbReference>
<dbReference type="GeneID" id="119725371"/>
<dbReference type="Proteomes" id="UP000887568">
    <property type="component" value="Unplaced"/>
</dbReference>
<accession>A0A913ZMW4</accession>
<feature type="disulfide bond" evidence="12">
    <location>
        <begin position="184"/>
        <end position="199"/>
    </location>
</feature>
<dbReference type="Gene3D" id="4.10.1220.10">
    <property type="entry name" value="EGF-type module"/>
    <property type="match status" value="1"/>
</dbReference>
<feature type="disulfide bond" evidence="12">
    <location>
        <begin position="327"/>
        <end position="339"/>
    </location>
</feature>
<dbReference type="GO" id="GO:0007189">
    <property type="term" value="P:adenylate cyclase-activating G protein-coupled receptor signaling pathway"/>
    <property type="evidence" value="ECO:0007669"/>
    <property type="project" value="TreeGrafter"/>
</dbReference>
<evidence type="ECO:0000313" key="19">
    <source>
        <dbReference type="Proteomes" id="UP000887568"/>
    </source>
</evidence>
<dbReference type="InterPro" id="IPR003591">
    <property type="entry name" value="Leu-rich_rpt_typical-subtyp"/>
</dbReference>
<dbReference type="PROSITE" id="PS01209">
    <property type="entry name" value="LDLRA_1"/>
    <property type="match status" value="1"/>
</dbReference>
<keyword evidence="6 14" id="KW-1133">Transmembrane helix</keyword>
<dbReference type="OrthoDB" id="6022531at2759"/>
<keyword evidence="3" id="KW-0433">Leucine-rich repeat</keyword>
<evidence type="ECO:0000256" key="8">
    <source>
        <dbReference type="ARBA" id="ARBA00023136"/>
    </source>
</evidence>
<feature type="transmembrane region" description="Helical" evidence="14">
    <location>
        <begin position="1180"/>
        <end position="1199"/>
    </location>
</feature>
<evidence type="ECO:0000256" key="3">
    <source>
        <dbReference type="ARBA" id="ARBA00022614"/>
    </source>
</evidence>
<feature type="disulfide bond" evidence="12">
    <location>
        <begin position="906"/>
        <end position="921"/>
    </location>
</feature>
<evidence type="ECO:0000256" key="7">
    <source>
        <dbReference type="ARBA" id="ARBA00023040"/>
    </source>
</evidence>
<dbReference type="Pfam" id="PF00431">
    <property type="entry name" value="CUB"/>
    <property type="match status" value="2"/>
</dbReference>
<dbReference type="Gene3D" id="2.60.120.290">
    <property type="entry name" value="Spermadhesin, CUB domain"/>
    <property type="match status" value="2"/>
</dbReference>
<evidence type="ECO:0000256" key="13">
    <source>
        <dbReference type="RuleBase" id="RU000688"/>
    </source>
</evidence>
<dbReference type="PANTHER" id="PTHR24372">
    <property type="entry name" value="GLYCOPROTEIN HORMONE RECEPTOR"/>
    <property type="match status" value="1"/>
</dbReference>
<sequence>MNLSFGLMIMVLGGLSTWPSFSKADTECGETNILLSDTEPVAHVRAPPPTDVLNQCSVSISCTWHIASQSGSNIYVQVLQQRGKYTNKISSGDELTIGAGNDSSDAASALASLRLYYVRFLDDGRTYIVNSSLAWVNVSAHGLGNLDCVEFELQFTQRDEPGFCEQGTTLCSYSLVCLPPSAYCDAHLDCGDFSDQVDCEMCGNTVIPPLTPGTSHVMTYASTWIERDHEWDPPNVDCFWLVRIPEGSILEVNILENNAVGPATSAGSAVEGANQDTEMLFSLAVEKMRIFYTNLTSIWIFADLSPVQYLRRTVYKIKVTAFEKQGCGPGEFQCQNQQCVAETRRCDGFPDCPVKEDEYGCSVKGNNCTSDEYGCPSSGKCIHRDRVCDGHGYCGGKMEEVDCGGRYGNPYLTLTPGSTINIVRPIDVTVDCVWFLTTSNNRSRIRLDFVSLPLAVHVDTSRRKDIAKFYIGYGQLPYRGRVWKVASARLYPKVLTMAGPLVWIQLDVIYRGRNYNSPGRLRVEMNITEYEVQGCEGGKFACSAGILCINASQVCDGKPDCPEFDDEFDCGCGSGKYKCSHGDDCVNPSSLCDANYDCMDRSDEEQCGSCGDITIYLSSGSHTLTSLGYPDLYPLNTHCEWFVHAEPDYDVVVVFLEFETEASYDILSLGNQTQGEAFSMSGQHYPESVSLYSAEIWLSFTSDYVVRFTGFQIKLEQVQNASCGEGQVPCNGTALLICISAQKVCDGRGHCPGNTDEENCGDICGDTLIDIGQAEYELTSPLYQYGIYPDSLTCVWEVILASSREKLRLVVNTFHLEQSYDYLHIGVGNDSSEGLVLASLTGTTKVSQMSFESGRVWLELKTDSSVSRRGFNITMSPMDNKDELECSARCSHQEGTSLCLLPNAYCDGIADCMDESDENKCVSLTCDSQLYVCQGKQQCLLQDSVCDGKVDCQLFHDDETECDVKKCPTGCNCSMVKGDLDVKCKKGWNAETVDQLAKVTATLELTKGNMTTLNEGLFKKQGLLLRLSLRNNNIFQLKQNTFAGLVNLKSLDLSENNLAELTWGVFSELAMLQNLGIRSVPIQYIRAGAFNGLGHLRRLVLMRGDGTVSSDPSKGYQQATEVDNDAIRDLKSLQTIYVDDHRLCCDFKSLLPDDNQCINIQLESPLFNCGRLMPNTVLQVFMWILGFSALIGNLLVIAWRIRDDSGKGSKYVHSFLVLNLAMSDFLMGVYMVIIATVDVIKKEEYYLTATEWRNSALCKAAGVISVLSSEASVFFITLISVDRYLCIVHPFSRVRLQENSVWVFTASIWVTCLVASLVPTVLVTSDSDIYGLSDVCIGLPLLTRPVTFTFKEEDLGGGLGNDTFLIPHPQGSKPTWLYSIVLFLGVNLVCFLLVSVCYAAIFAKVKRSIRRVKRHQSHKDEEIKMASKMAVIVGSDFLCWMPVIILGILSQTSVIQIQPEVYAWLVVFVLPINSSLNPYLYTIVTMVSRQQQAKQALKKERKPKVWLISKPPMEQKTTSSILSNTAIGSARLERESYT</sequence>
<keyword evidence="4 13" id="KW-0812">Transmembrane</keyword>
<evidence type="ECO:0000256" key="5">
    <source>
        <dbReference type="ARBA" id="ARBA00022737"/>
    </source>
</evidence>
<evidence type="ECO:0000256" key="1">
    <source>
        <dbReference type="ARBA" id="ARBA00004651"/>
    </source>
</evidence>
<keyword evidence="5" id="KW-0677">Repeat</keyword>
<dbReference type="GO" id="GO:0008528">
    <property type="term" value="F:G protein-coupled peptide receptor activity"/>
    <property type="evidence" value="ECO:0007669"/>
    <property type="project" value="TreeGrafter"/>
</dbReference>
<keyword evidence="7 13" id="KW-0297">G-protein coupled receptor</keyword>
<dbReference type="PANTHER" id="PTHR24372:SF77">
    <property type="entry name" value="G-PROTEIN COUPLED RECEPTORS FAMILY 1 PROFILE DOMAIN-CONTAINING PROTEIN"/>
    <property type="match status" value="1"/>
</dbReference>
<feature type="domain" description="CUB" evidence="16">
    <location>
        <begin position="610"/>
        <end position="718"/>
    </location>
</feature>
<feature type="transmembrane region" description="Helical" evidence="14">
    <location>
        <begin position="1461"/>
        <end position="1484"/>
    </location>
</feature>
<dbReference type="Gene3D" id="3.80.10.10">
    <property type="entry name" value="Ribonuclease Inhibitor"/>
    <property type="match status" value="1"/>
</dbReference>
<dbReference type="SUPFAM" id="SSF52058">
    <property type="entry name" value="L domain-like"/>
    <property type="match status" value="1"/>
</dbReference>
<dbReference type="GO" id="GO:0009755">
    <property type="term" value="P:hormone-mediated signaling pathway"/>
    <property type="evidence" value="ECO:0007669"/>
    <property type="project" value="TreeGrafter"/>
</dbReference>
<keyword evidence="11 13" id="KW-0807">Transducer</keyword>
<evidence type="ECO:0000256" key="12">
    <source>
        <dbReference type="PROSITE-ProRule" id="PRU00124"/>
    </source>
</evidence>
<feature type="transmembrane region" description="Helical" evidence="14">
    <location>
        <begin position="1376"/>
        <end position="1405"/>
    </location>
</feature>
<evidence type="ECO:0000256" key="14">
    <source>
        <dbReference type="SAM" id="Phobius"/>
    </source>
</evidence>
<dbReference type="InterPro" id="IPR001611">
    <property type="entry name" value="Leu-rich_rpt"/>
</dbReference>
<dbReference type="Gene3D" id="1.20.1070.10">
    <property type="entry name" value="Rhodopsin 7-helix transmembrane proteins"/>
    <property type="match status" value="1"/>
</dbReference>
<dbReference type="PROSITE" id="PS01180">
    <property type="entry name" value="CUB"/>
    <property type="match status" value="2"/>
</dbReference>
<evidence type="ECO:0000259" key="17">
    <source>
        <dbReference type="PROSITE" id="PS50262"/>
    </source>
</evidence>
<keyword evidence="15" id="KW-0732">Signal</keyword>
<dbReference type="EnsemblMetazoa" id="XM_038196776.1">
    <property type="protein sequence ID" value="XP_038052704.1"/>
    <property type="gene ID" value="LOC119725371"/>
</dbReference>
<name>A0A913ZMW4_PATMI</name>
<dbReference type="SMART" id="SM00369">
    <property type="entry name" value="LRR_TYP"/>
    <property type="match status" value="3"/>
</dbReference>
<dbReference type="PRINTS" id="PR00237">
    <property type="entry name" value="GPCRRHODOPSN"/>
</dbReference>
<evidence type="ECO:0000256" key="10">
    <source>
        <dbReference type="ARBA" id="ARBA00023170"/>
    </source>
</evidence>
<dbReference type="PROSITE" id="PS51450">
    <property type="entry name" value="LRR"/>
    <property type="match status" value="1"/>
</dbReference>
<keyword evidence="9 12" id="KW-1015">Disulfide bond</keyword>
<dbReference type="InterPro" id="IPR032675">
    <property type="entry name" value="LRR_dom_sf"/>
</dbReference>
<dbReference type="Gene3D" id="4.10.400.10">
    <property type="entry name" value="Low-density Lipoprotein Receptor"/>
    <property type="match status" value="5"/>
</dbReference>
<feature type="transmembrane region" description="Helical" evidence="14">
    <location>
        <begin position="1211"/>
        <end position="1240"/>
    </location>
</feature>
<evidence type="ECO:0000313" key="18">
    <source>
        <dbReference type="EnsemblMetazoa" id="XP_038052704.1"/>
    </source>
</evidence>
<dbReference type="OMA" id="EINILAM"/>
<feature type="disulfide bond" evidence="12">
    <location>
        <begin position="346"/>
        <end position="361"/>
    </location>
</feature>
<feature type="domain" description="G-protein coupled receptors family 1 profile" evidence="17">
    <location>
        <begin position="1192"/>
        <end position="1481"/>
    </location>
</feature>
<organism evidence="18 19">
    <name type="scientific">Patiria miniata</name>
    <name type="common">Bat star</name>
    <name type="synonym">Asterina miniata</name>
    <dbReference type="NCBI Taxonomy" id="46514"/>
    <lineage>
        <taxon>Eukaryota</taxon>
        <taxon>Metazoa</taxon>
        <taxon>Echinodermata</taxon>
        <taxon>Eleutherozoa</taxon>
        <taxon>Asterozoa</taxon>
        <taxon>Asteroidea</taxon>
        <taxon>Valvatacea</taxon>
        <taxon>Valvatida</taxon>
        <taxon>Asterinidae</taxon>
        <taxon>Patiria</taxon>
    </lineage>
</organism>
<evidence type="ECO:0000256" key="6">
    <source>
        <dbReference type="ARBA" id="ARBA00022989"/>
    </source>
</evidence>
<feature type="disulfide bond" evidence="12">
    <location>
        <begin position="745"/>
        <end position="760"/>
    </location>
</feature>
<feature type="disulfide bond" evidence="12">
    <location>
        <begin position="334"/>
        <end position="352"/>
    </location>
</feature>
<dbReference type="SUPFAM" id="SSF57424">
    <property type="entry name" value="LDL receptor-like module"/>
    <property type="match status" value="5"/>
</dbReference>
<comment type="similarity">
    <text evidence="13">Belongs to the G-protein coupled receptor 1 family.</text>
</comment>
<feature type="domain" description="CUB" evidence="16">
    <location>
        <begin position="764"/>
        <end position="878"/>
    </location>
</feature>
<feature type="transmembrane region" description="Helical" evidence="14">
    <location>
        <begin position="1260"/>
        <end position="1281"/>
    </location>
</feature>
<dbReference type="InterPro" id="IPR002172">
    <property type="entry name" value="LDrepeatLR_classA_rpt"/>
</dbReference>
<dbReference type="InterPro" id="IPR035914">
    <property type="entry name" value="Sperma_CUB_dom_sf"/>
</dbReference>
<dbReference type="CDD" id="cd00041">
    <property type="entry name" value="CUB"/>
    <property type="match status" value="2"/>
</dbReference>
<dbReference type="SMART" id="SM00192">
    <property type="entry name" value="LDLa"/>
    <property type="match status" value="8"/>
</dbReference>
<evidence type="ECO:0000256" key="2">
    <source>
        <dbReference type="ARBA" id="ARBA00022475"/>
    </source>
</evidence>
<evidence type="ECO:0000256" key="4">
    <source>
        <dbReference type="ARBA" id="ARBA00022692"/>
    </source>
</evidence>
<evidence type="ECO:0000256" key="9">
    <source>
        <dbReference type="ARBA" id="ARBA00023157"/>
    </source>
</evidence>
<dbReference type="Pfam" id="PF13855">
    <property type="entry name" value="LRR_8"/>
    <property type="match status" value="1"/>
</dbReference>
<dbReference type="InterPro" id="IPR036055">
    <property type="entry name" value="LDL_receptor-like_sf"/>
</dbReference>
<protein>
    <submittedName>
        <fullName evidence="18">Uncharacterized protein</fullName>
    </submittedName>
</protein>
<dbReference type="RefSeq" id="XP_038052704.1">
    <property type="nucleotide sequence ID" value="XM_038196776.1"/>
</dbReference>
<feature type="transmembrane region" description="Helical" evidence="14">
    <location>
        <begin position="1426"/>
        <end position="1449"/>
    </location>
</feature>
<dbReference type="CDD" id="cd00112">
    <property type="entry name" value="LDLa"/>
    <property type="match status" value="5"/>
</dbReference>
<feature type="chain" id="PRO_5037802599" evidence="15">
    <location>
        <begin position="25"/>
        <end position="1538"/>
    </location>
</feature>
<dbReference type="InterPro" id="IPR000276">
    <property type="entry name" value="GPCR_Rhodpsn"/>
</dbReference>
<dbReference type="SUPFAM" id="SSF49854">
    <property type="entry name" value="Spermadhesin, CUB domain"/>
    <property type="match status" value="2"/>
</dbReference>
<comment type="subcellular location">
    <subcellularLocation>
        <location evidence="1">Cell membrane</location>
        <topology evidence="1">Multi-pass membrane protein</topology>
    </subcellularLocation>
</comment>
<evidence type="ECO:0000256" key="15">
    <source>
        <dbReference type="SAM" id="SignalP"/>
    </source>
</evidence>
<dbReference type="PROSITE" id="PS50068">
    <property type="entry name" value="LDLRA_2"/>
    <property type="match status" value="8"/>
</dbReference>
<dbReference type="SUPFAM" id="SSF81321">
    <property type="entry name" value="Family A G protein-coupled receptor-like"/>
    <property type="match status" value="1"/>
</dbReference>
<evidence type="ECO:0000256" key="11">
    <source>
        <dbReference type="ARBA" id="ARBA00023224"/>
    </source>
</evidence>
<feature type="disulfide bond" evidence="12">
    <location>
        <begin position="388"/>
        <end position="403"/>
    </location>
</feature>
<dbReference type="SMART" id="SM00042">
    <property type="entry name" value="CUB"/>
    <property type="match status" value="2"/>
</dbReference>
<evidence type="ECO:0000259" key="16">
    <source>
        <dbReference type="PROSITE" id="PS01180"/>
    </source>
</evidence>
<keyword evidence="19" id="KW-1185">Reference proteome</keyword>
<proteinExistence type="inferred from homology"/>
<dbReference type="PROSITE" id="PS00237">
    <property type="entry name" value="G_PROTEIN_RECEP_F1_1"/>
    <property type="match status" value="1"/>
</dbReference>
<reference evidence="18" key="1">
    <citation type="submission" date="2022-11" db="UniProtKB">
        <authorList>
            <consortium name="EnsemblMetazoa"/>
        </authorList>
    </citation>
    <scope>IDENTIFICATION</scope>
</reference>
<keyword evidence="2" id="KW-1003">Cell membrane</keyword>
<feature type="disulfide bond" evidence="12">
    <location>
        <begin position="592"/>
        <end position="607"/>
    </location>
</feature>
<dbReference type="Pfam" id="PF00001">
    <property type="entry name" value="7tm_1"/>
    <property type="match status" value="2"/>
</dbReference>
<feature type="disulfide bond" evidence="12">
    <location>
        <begin position="555"/>
        <end position="570"/>
    </location>
</feature>
<feature type="transmembrane region" description="Helical" evidence="14">
    <location>
        <begin position="1301"/>
        <end position="1322"/>
    </location>
</feature>
<dbReference type="InterPro" id="IPR017452">
    <property type="entry name" value="GPCR_Rhodpsn_7TM"/>
</dbReference>
<dbReference type="GO" id="GO:0005886">
    <property type="term" value="C:plasma membrane"/>
    <property type="evidence" value="ECO:0007669"/>
    <property type="project" value="UniProtKB-SubCell"/>
</dbReference>
<comment type="caution">
    <text evidence="12">Lacks conserved residue(s) required for the propagation of feature annotation.</text>
</comment>
<dbReference type="Pfam" id="PF00057">
    <property type="entry name" value="Ldl_recept_a"/>
    <property type="match status" value="3"/>
</dbReference>
<dbReference type="FunFam" id="1.20.1070.10:FF:000343">
    <property type="entry name" value="Uncharacterized protein"/>
    <property type="match status" value="1"/>
</dbReference>
<dbReference type="InterPro" id="IPR000859">
    <property type="entry name" value="CUB_dom"/>
</dbReference>
<keyword evidence="10 13" id="KW-0675">Receptor</keyword>